<sequence>MTLYCKSVESLPSFISLESLKSLTLSACSSLKKFPDIEGNMESLLELNLDGTAIEDLPPSFGLLTGRSCLNLGDCKNLLCLPSSIKYLTSLKNLILVRVFCILSEEEIAESKSREQGSMEQCIAISYSVL</sequence>
<dbReference type="EMBL" id="JAJFAZ020000008">
    <property type="protein sequence ID" value="KAI5314302.1"/>
    <property type="molecule type" value="Genomic_DNA"/>
</dbReference>
<evidence type="ECO:0000256" key="1">
    <source>
        <dbReference type="ARBA" id="ARBA00022821"/>
    </source>
</evidence>
<dbReference type="InterPro" id="IPR032675">
    <property type="entry name" value="LRR_dom_sf"/>
</dbReference>
<evidence type="ECO:0000313" key="3">
    <source>
        <dbReference type="EMBL" id="KAI5314302.1"/>
    </source>
</evidence>
<dbReference type="InterPro" id="IPR058546">
    <property type="entry name" value="RPS4B/Roq1-like_LRR"/>
</dbReference>
<proteinExistence type="predicted"/>
<dbReference type="SUPFAM" id="SSF52058">
    <property type="entry name" value="L domain-like"/>
    <property type="match status" value="1"/>
</dbReference>
<accession>A0AAD4YLA5</accession>
<name>A0AAD4YLA5_PRUDU</name>
<dbReference type="PANTHER" id="PTHR47186:SF63">
    <property type="entry name" value="C-JID DOMAIN-CONTAINING PROTEIN"/>
    <property type="match status" value="1"/>
</dbReference>
<evidence type="ECO:0000259" key="2">
    <source>
        <dbReference type="Pfam" id="PF23286"/>
    </source>
</evidence>
<feature type="domain" description="Disease resistance protein RPS4B/Roq1-like leucine-rich repeats" evidence="2">
    <location>
        <begin position="17"/>
        <end position="90"/>
    </location>
</feature>
<keyword evidence="4" id="KW-1185">Reference proteome</keyword>
<dbReference type="AlphaFoldDB" id="A0AAD4YLA5"/>
<dbReference type="Proteomes" id="UP001054821">
    <property type="component" value="Chromosome 8"/>
</dbReference>
<comment type="caution">
    <text evidence="3">The sequence shown here is derived from an EMBL/GenBank/DDBJ whole genome shotgun (WGS) entry which is preliminary data.</text>
</comment>
<evidence type="ECO:0000313" key="4">
    <source>
        <dbReference type="Proteomes" id="UP001054821"/>
    </source>
</evidence>
<dbReference type="Gene3D" id="3.80.10.10">
    <property type="entry name" value="Ribonuclease Inhibitor"/>
    <property type="match status" value="1"/>
</dbReference>
<reference evidence="3 4" key="1">
    <citation type="journal article" date="2022" name="G3 (Bethesda)">
        <title>Whole-genome sequence and methylome profiling of the almond [Prunus dulcis (Mill.) D.A. Webb] cultivar 'Nonpareil'.</title>
        <authorList>
            <person name="D'Amico-Willman K.M."/>
            <person name="Ouma W.Z."/>
            <person name="Meulia T."/>
            <person name="Sideli G.M."/>
            <person name="Gradziel T.M."/>
            <person name="Fresnedo-Ramirez J."/>
        </authorList>
    </citation>
    <scope>NUCLEOTIDE SEQUENCE [LARGE SCALE GENOMIC DNA]</scope>
    <source>
        <strain evidence="3">Clone GOH B32 T37-40</strain>
    </source>
</reference>
<gene>
    <name evidence="3" type="ORF">L3X38_043478</name>
</gene>
<organism evidence="3 4">
    <name type="scientific">Prunus dulcis</name>
    <name type="common">Almond</name>
    <name type="synonym">Amygdalus dulcis</name>
    <dbReference type="NCBI Taxonomy" id="3755"/>
    <lineage>
        <taxon>Eukaryota</taxon>
        <taxon>Viridiplantae</taxon>
        <taxon>Streptophyta</taxon>
        <taxon>Embryophyta</taxon>
        <taxon>Tracheophyta</taxon>
        <taxon>Spermatophyta</taxon>
        <taxon>Magnoliopsida</taxon>
        <taxon>eudicotyledons</taxon>
        <taxon>Gunneridae</taxon>
        <taxon>Pentapetalae</taxon>
        <taxon>rosids</taxon>
        <taxon>fabids</taxon>
        <taxon>Rosales</taxon>
        <taxon>Rosaceae</taxon>
        <taxon>Amygdaloideae</taxon>
        <taxon>Amygdaleae</taxon>
        <taxon>Prunus</taxon>
    </lineage>
</organism>
<dbReference type="Pfam" id="PF23286">
    <property type="entry name" value="LRR_13"/>
    <property type="match status" value="1"/>
</dbReference>
<protein>
    <recommendedName>
        <fullName evidence="2">Disease resistance protein RPS4B/Roq1-like leucine-rich repeats domain-containing protein</fullName>
    </recommendedName>
</protein>
<keyword evidence="1" id="KW-0611">Plant defense</keyword>
<dbReference type="PANTHER" id="PTHR47186">
    <property type="entry name" value="LEUCINE-RICH REPEAT-CONTAINING PROTEIN 57"/>
    <property type="match status" value="1"/>
</dbReference>